<sequence>MIETAVSVFQLLFGLLFLGVGWDGWRRPGEASLPARGRPRWVVRGRAGGFTLMGLGLAADAGLELLGRPEVPAVGAVRTAGAALVVGSLAVSGVLRMRERAGGRPRLGGDPL</sequence>
<dbReference type="Proteomes" id="UP000199055">
    <property type="component" value="Unassembled WGS sequence"/>
</dbReference>
<feature type="transmembrane region" description="Helical" evidence="1">
    <location>
        <begin position="75"/>
        <end position="95"/>
    </location>
</feature>
<feature type="transmembrane region" description="Helical" evidence="1">
    <location>
        <begin position="46"/>
        <end position="63"/>
    </location>
</feature>
<protein>
    <submittedName>
        <fullName evidence="2">Uncharacterized protein</fullName>
    </submittedName>
</protein>
<accession>A0A1H9CUC9</accession>
<proteinExistence type="predicted"/>
<name>A0A1H9CUC9_9ACTN</name>
<feature type="transmembrane region" description="Helical" evidence="1">
    <location>
        <begin position="6"/>
        <end position="25"/>
    </location>
</feature>
<organism evidence="2 3">
    <name type="scientific">Streptomyces radiopugnans</name>
    <dbReference type="NCBI Taxonomy" id="403935"/>
    <lineage>
        <taxon>Bacteria</taxon>
        <taxon>Bacillati</taxon>
        <taxon>Actinomycetota</taxon>
        <taxon>Actinomycetes</taxon>
        <taxon>Kitasatosporales</taxon>
        <taxon>Streptomycetaceae</taxon>
        <taxon>Streptomyces</taxon>
    </lineage>
</organism>
<evidence type="ECO:0000256" key="1">
    <source>
        <dbReference type="SAM" id="Phobius"/>
    </source>
</evidence>
<dbReference type="RefSeq" id="WP_093657539.1">
    <property type="nucleotide sequence ID" value="NZ_FOET01000003.1"/>
</dbReference>
<gene>
    <name evidence="2" type="ORF">SAMN05216481_103440</name>
</gene>
<reference evidence="2 3" key="1">
    <citation type="submission" date="2016-10" db="EMBL/GenBank/DDBJ databases">
        <authorList>
            <person name="de Groot N.N."/>
        </authorList>
    </citation>
    <scope>NUCLEOTIDE SEQUENCE [LARGE SCALE GENOMIC DNA]</scope>
    <source>
        <strain evidence="2 3">CGMCC 4.3519</strain>
    </source>
</reference>
<evidence type="ECO:0000313" key="3">
    <source>
        <dbReference type="Proteomes" id="UP000199055"/>
    </source>
</evidence>
<keyword evidence="3" id="KW-1185">Reference proteome</keyword>
<evidence type="ECO:0000313" key="2">
    <source>
        <dbReference type="EMBL" id="SEQ04759.1"/>
    </source>
</evidence>
<dbReference type="AlphaFoldDB" id="A0A1H9CUC9"/>
<keyword evidence="1" id="KW-0472">Membrane</keyword>
<keyword evidence="1" id="KW-0812">Transmembrane</keyword>
<keyword evidence="1" id="KW-1133">Transmembrane helix</keyword>
<dbReference type="EMBL" id="FOET01000003">
    <property type="protein sequence ID" value="SEQ04759.1"/>
    <property type="molecule type" value="Genomic_DNA"/>
</dbReference>